<sequence length="98" mass="10900">MLAGSVPLHCGKLSPKPTASHHLRLVDPFILFDVLDDLFCFPLFTFHSHKLPFPSASGFLGRVSVRNVKLEVESKEKITFFWQLSVSSGCVRLTDSAP</sequence>
<accession>A0A9E7HXE3</accession>
<gene>
    <name evidence="1" type="ORF">MUK42_26249</name>
</gene>
<protein>
    <submittedName>
        <fullName evidence="1">STYKc</fullName>
    </submittedName>
</protein>
<dbReference type="OrthoDB" id="551849at2759"/>
<proteinExistence type="predicted"/>
<keyword evidence="2" id="KW-1185">Reference proteome</keyword>
<dbReference type="Proteomes" id="UP001055439">
    <property type="component" value="Chromosome 8"/>
</dbReference>
<organism evidence="1 2">
    <name type="scientific">Musa troglodytarum</name>
    <name type="common">fe'i banana</name>
    <dbReference type="NCBI Taxonomy" id="320322"/>
    <lineage>
        <taxon>Eukaryota</taxon>
        <taxon>Viridiplantae</taxon>
        <taxon>Streptophyta</taxon>
        <taxon>Embryophyta</taxon>
        <taxon>Tracheophyta</taxon>
        <taxon>Spermatophyta</taxon>
        <taxon>Magnoliopsida</taxon>
        <taxon>Liliopsida</taxon>
        <taxon>Zingiberales</taxon>
        <taxon>Musaceae</taxon>
        <taxon>Musa</taxon>
    </lineage>
</organism>
<dbReference type="EMBL" id="CP097510">
    <property type="protein sequence ID" value="URE37959.1"/>
    <property type="molecule type" value="Genomic_DNA"/>
</dbReference>
<evidence type="ECO:0000313" key="2">
    <source>
        <dbReference type="Proteomes" id="UP001055439"/>
    </source>
</evidence>
<dbReference type="AlphaFoldDB" id="A0A9E7HXE3"/>
<evidence type="ECO:0000313" key="1">
    <source>
        <dbReference type="EMBL" id="URE37959.1"/>
    </source>
</evidence>
<name>A0A9E7HXE3_9LILI</name>
<reference evidence="1" key="1">
    <citation type="submission" date="2022-05" db="EMBL/GenBank/DDBJ databases">
        <title>The Musa troglodytarum L. genome provides insights into the mechanism of non-climacteric behaviour and enrichment of carotenoids.</title>
        <authorList>
            <person name="Wang J."/>
        </authorList>
    </citation>
    <scope>NUCLEOTIDE SEQUENCE</scope>
    <source>
        <tissue evidence="1">Leaf</tissue>
    </source>
</reference>